<comment type="caution">
    <text evidence="1">The sequence shown here is derived from an EMBL/GenBank/DDBJ whole genome shotgun (WGS) entry which is preliminary data.</text>
</comment>
<proteinExistence type="predicted"/>
<reference evidence="2" key="1">
    <citation type="submission" date="2022-10" db="EMBL/GenBank/DDBJ databases">
        <title>Genome assembly of Pristionchus species.</title>
        <authorList>
            <person name="Yoshida K."/>
            <person name="Sommer R.J."/>
        </authorList>
    </citation>
    <scope>NUCLEOTIDE SEQUENCE [LARGE SCALE GENOMIC DNA]</scope>
    <source>
        <strain evidence="2">RS5460</strain>
    </source>
</reference>
<dbReference type="Proteomes" id="UP001328107">
    <property type="component" value="Unassembled WGS sequence"/>
</dbReference>
<name>A0AAN5CX67_9BILA</name>
<accession>A0AAN5CX67</accession>
<gene>
    <name evidence="1" type="ORF">PMAYCL1PPCAC_22673</name>
</gene>
<sequence>APKGSCWGTKVTVSPTDVTANNINIICEVTYWGLDGKNWNPWRKTTIYSDKKLDKDEIKCVKYTPNETIVQCQGDNCDKEMGVSRALLACSIQSENEQIGKIKKI</sequence>
<feature type="non-terminal residue" evidence="1">
    <location>
        <position position="105"/>
    </location>
</feature>
<feature type="non-terminal residue" evidence="1">
    <location>
        <position position="1"/>
    </location>
</feature>
<protein>
    <submittedName>
        <fullName evidence="1">Uncharacterized protein</fullName>
    </submittedName>
</protein>
<dbReference type="EMBL" id="BTRK01000005">
    <property type="protein sequence ID" value="GMR52478.1"/>
    <property type="molecule type" value="Genomic_DNA"/>
</dbReference>
<evidence type="ECO:0000313" key="2">
    <source>
        <dbReference type="Proteomes" id="UP001328107"/>
    </source>
</evidence>
<organism evidence="1 2">
    <name type="scientific">Pristionchus mayeri</name>
    <dbReference type="NCBI Taxonomy" id="1317129"/>
    <lineage>
        <taxon>Eukaryota</taxon>
        <taxon>Metazoa</taxon>
        <taxon>Ecdysozoa</taxon>
        <taxon>Nematoda</taxon>
        <taxon>Chromadorea</taxon>
        <taxon>Rhabditida</taxon>
        <taxon>Rhabditina</taxon>
        <taxon>Diplogasteromorpha</taxon>
        <taxon>Diplogasteroidea</taxon>
        <taxon>Neodiplogasteridae</taxon>
        <taxon>Pristionchus</taxon>
    </lineage>
</organism>
<dbReference type="AlphaFoldDB" id="A0AAN5CX67"/>
<evidence type="ECO:0000313" key="1">
    <source>
        <dbReference type="EMBL" id="GMR52478.1"/>
    </source>
</evidence>
<keyword evidence="2" id="KW-1185">Reference proteome</keyword>